<proteinExistence type="predicted"/>
<gene>
    <name evidence="2" type="ORF">K458DRAFT_387367</name>
</gene>
<reference evidence="2" key="1">
    <citation type="journal article" date="2020" name="Stud. Mycol.">
        <title>101 Dothideomycetes genomes: a test case for predicting lifestyles and emergence of pathogens.</title>
        <authorList>
            <person name="Haridas S."/>
            <person name="Albert R."/>
            <person name="Binder M."/>
            <person name="Bloem J."/>
            <person name="Labutti K."/>
            <person name="Salamov A."/>
            <person name="Andreopoulos B."/>
            <person name="Baker S."/>
            <person name="Barry K."/>
            <person name="Bills G."/>
            <person name="Bluhm B."/>
            <person name="Cannon C."/>
            <person name="Castanera R."/>
            <person name="Culley D."/>
            <person name="Daum C."/>
            <person name="Ezra D."/>
            <person name="Gonzalez J."/>
            <person name="Henrissat B."/>
            <person name="Kuo A."/>
            <person name="Liang C."/>
            <person name="Lipzen A."/>
            <person name="Lutzoni F."/>
            <person name="Magnuson J."/>
            <person name="Mondo S."/>
            <person name="Nolan M."/>
            <person name="Ohm R."/>
            <person name="Pangilinan J."/>
            <person name="Park H.-J."/>
            <person name="Ramirez L."/>
            <person name="Alfaro M."/>
            <person name="Sun H."/>
            <person name="Tritt A."/>
            <person name="Yoshinaga Y."/>
            <person name="Zwiers L.-H."/>
            <person name="Turgeon B."/>
            <person name="Goodwin S."/>
            <person name="Spatafora J."/>
            <person name="Crous P."/>
            <person name="Grigoriev I."/>
        </authorList>
    </citation>
    <scope>NUCLEOTIDE SEQUENCE</scope>
    <source>
        <strain evidence="2">CBS 122367</strain>
    </source>
</reference>
<sequence length="412" mass="46887">MESSNVAVGLNAEEVNAIPKYVQLLVGRQRDTAIPPQMPGATVRNESYEDQYELADHPDANFTPPKPTPREDTKDEENCEGYNEERAITMGFESPAELVFSVVVIVVYVVAVADGNCDWCWWYWDWTGSVPIQWRITISLKDLKLEDRLPLKYLEISAYPQYTCNEYAPRAFAISTLIANYRFGDWVFRRKCDVETDIPLGVPKSPRATFNSSMILPSMLLRKWCPGMGLCKACWFRLGLFSSPSSALVRFYLADRLPYWSAWTEQATSSGTRTLHFLFLVTTLVASVLGAAVLPRDNVLVAASEERGLSAVGVSHDTVQPRESLACPNRNNCDAKVRVFAEDNYYGKWFYWDEVNKPFDQAGCHSFREYGNDNCDENSPHWFTYESMYHFTNQASSFPQTVNVNSIKCFTR</sequence>
<feature type="region of interest" description="Disordered" evidence="1">
    <location>
        <begin position="55"/>
        <end position="79"/>
    </location>
</feature>
<protein>
    <submittedName>
        <fullName evidence="2">Uncharacterized protein</fullName>
    </submittedName>
</protein>
<dbReference type="EMBL" id="MU005577">
    <property type="protein sequence ID" value="KAF2686359.1"/>
    <property type="molecule type" value="Genomic_DNA"/>
</dbReference>
<dbReference type="Proteomes" id="UP000799291">
    <property type="component" value="Unassembled WGS sequence"/>
</dbReference>
<evidence type="ECO:0000313" key="2">
    <source>
        <dbReference type="EMBL" id="KAF2686359.1"/>
    </source>
</evidence>
<accession>A0A6G1J8A9</accession>
<evidence type="ECO:0000313" key="3">
    <source>
        <dbReference type="Proteomes" id="UP000799291"/>
    </source>
</evidence>
<keyword evidence="3" id="KW-1185">Reference proteome</keyword>
<dbReference type="AlphaFoldDB" id="A0A6G1J8A9"/>
<organism evidence="2 3">
    <name type="scientific">Lentithecium fluviatile CBS 122367</name>
    <dbReference type="NCBI Taxonomy" id="1168545"/>
    <lineage>
        <taxon>Eukaryota</taxon>
        <taxon>Fungi</taxon>
        <taxon>Dikarya</taxon>
        <taxon>Ascomycota</taxon>
        <taxon>Pezizomycotina</taxon>
        <taxon>Dothideomycetes</taxon>
        <taxon>Pleosporomycetidae</taxon>
        <taxon>Pleosporales</taxon>
        <taxon>Massarineae</taxon>
        <taxon>Lentitheciaceae</taxon>
        <taxon>Lentithecium</taxon>
    </lineage>
</organism>
<evidence type="ECO:0000256" key="1">
    <source>
        <dbReference type="SAM" id="MobiDB-lite"/>
    </source>
</evidence>
<name>A0A6G1J8A9_9PLEO</name>